<dbReference type="EMBL" id="FOSJ01000012">
    <property type="protein sequence ID" value="SFK14080.1"/>
    <property type="molecule type" value="Genomic_DNA"/>
</dbReference>
<dbReference type="OrthoDB" id="5672604at2"/>
<keyword evidence="5" id="KW-1185">Reference proteome</keyword>
<dbReference type="InterPro" id="IPR029044">
    <property type="entry name" value="Nucleotide-diphossugar_trans"/>
</dbReference>
<dbReference type="RefSeq" id="WP_091896605.1">
    <property type="nucleotide sequence ID" value="NZ_FOSJ01000012.1"/>
</dbReference>
<dbReference type="Proteomes" id="UP000199589">
    <property type="component" value="Unassembled WGS sequence"/>
</dbReference>
<keyword evidence="3" id="KW-0479">Metal-binding</keyword>
<dbReference type="CDD" id="cd04194">
    <property type="entry name" value="GT8_A4GalT_like"/>
    <property type="match status" value="1"/>
</dbReference>
<dbReference type="AlphaFoldDB" id="A0A1I3X3F4"/>
<dbReference type="SUPFAM" id="SSF53448">
    <property type="entry name" value="Nucleotide-diphospho-sugar transferases"/>
    <property type="match status" value="1"/>
</dbReference>
<dbReference type="GO" id="GO:0046872">
    <property type="term" value="F:metal ion binding"/>
    <property type="evidence" value="ECO:0007669"/>
    <property type="project" value="UniProtKB-KW"/>
</dbReference>
<evidence type="ECO:0000256" key="3">
    <source>
        <dbReference type="ARBA" id="ARBA00022723"/>
    </source>
</evidence>
<organism evidence="4 5">
    <name type="scientific">Marinilactibacillus piezotolerans</name>
    <dbReference type="NCBI Taxonomy" id="258723"/>
    <lineage>
        <taxon>Bacteria</taxon>
        <taxon>Bacillati</taxon>
        <taxon>Bacillota</taxon>
        <taxon>Bacilli</taxon>
        <taxon>Lactobacillales</taxon>
        <taxon>Carnobacteriaceae</taxon>
        <taxon>Marinilactibacillus</taxon>
    </lineage>
</organism>
<evidence type="ECO:0000256" key="2">
    <source>
        <dbReference type="ARBA" id="ARBA00022679"/>
    </source>
</evidence>
<name>A0A1I3X3F4_9LACT</name>
<dbReference type="Gene3D" id="3.90.550.10">
    <property type="entry name" value="Spore Coat Polysaccharide Biosynthesis Protein SpsA, Chain A"/>
    <property type="match status" value="1"/>
</dbReference>
<dbReference type="PANTHER" id="PTHR13778">
    <property type="entry name" value="GLYCOSYLTRANSFERASE 8 DOMAIN-CONTAINING PROTEIN"/>
    <property type="match status" value="1"/>
</dbReference>
<keyword evidence="1" id="KW-0328">Glycosyltransferase</keyword>
<keyword evidence="2 4" id="KW-0808">Transferase</keyword>
<dbReference type="InterPro" id="IPR050748">
    <property type="entry name" value="Glycosyltrans_8_dom-fam"/>
</dbReference>
<sequence length="277" mass="32524">MEEKIDILVTLDENYLDPLKVMLTSLHQNNMQIDFRIWLIHERISSEKLQALQTLLKFYGMELNVIKVPLDLFADAPTAERYPKEMYYRLACGSLLPDNVKRVIYLDPDTLIINPIQELWDLDLEGNILAAATHSGLTNITKGINNIRLGINHGYFNSGIMVIDVKQARSKVQIEDIYDTIRKYSDYLLLPDQDVMNYLYGEFTKEIPEEIWNYDTRQSSAYFTRSFGAYNIHWVAENTVILHFCGKPKPWNEKSNNRFSLLYLHYQQLLKRYEENI</sequence>
<evidence type="ECO:0000313" key="4">
    <source>
        <dbReference type="EMBL" id="SFK14080.1"/>
    </source>
</evidence>
<dbReference type="Pfam" id="PF01501">
    <property type="entry name" value="Glyco_transf_8"/>
    <property type="match status" value="1"/>
</dbReference>
<dbReference type="InterPro" id="IPR002495">
    <property type="entry name" value="Glyco_trans_8"/>
</dbReference>
<gene>
    <name evidence="4" type="ORF">SAMN04488569_10126</name>
</gene>
<accession>A0A1I3X3F4</accession>
<protein>
    <submittedName>
        <fullName evidence="4">Lipopolysaccharide biosynthesis protein, LPS:glycosyltransferase</fullName>
    </submittedName>
</protein>
<reference evidence="5" key="1">
    <citation type="submission" date="2016-10" db="EMBL/GenBank/DDBJ databases">
        <authorList>
            <person name="Varghese N."/>
            <person name="Submissions S."/>
        </authorList>
    </citation>
    <scope>NUCLEOTIDE SEQUENCE [LARGE SCALE GENOMIC DNA]</scope>
    <source>
        <strain evidence="5">DSM 16108</strain>
    </source>
</reference>
<evidence type="ECO:0000313" key="5">
    <source>
        <dbReference type="Proteomes" id="UP000199589"/>
    </source>
</evidence>
<dbReference type="PANTHER" id="PTHR13778:SF47">
    <property type="entry name" value="LIPOPOLYSACCHARIDE 1,3-GALACTOSYLTRANSFERASE"/>
    <property type="match status" value="1"/>
</dbReference>
<evidence type="ECO:0000256" key="1">
    <source>
        <dbReference type="ARBA" id="ARBA00022676"/>
    </source>
</evidence>
<proteinExistence type="predicted"/>
<dbReference type="GO" id="GO:0016757">
    <property type="term" value="F:glycosyltransferase activity"/>
    <property type="evidence" value="ECO:0007669"/>
    <property type="project" value="UniProtKB-KW"/>
</dbReference>